<reference evidence="8 9" key="1">
    <citation type="submission" date="2019-04" db="EMBL/GenBank/DDBJ databases">
        <title>An improved genome assembly and genetic linkage map for asparagus bean, Vigna unguiculata ssp. sesquipedialis.</title>
        <authorList>
            <person name="Xia Q."/>
            <person name="Zhang R."/>
            <person name="Dong Y."/>
        </authorList>
    </citation>
    <scope>NUCLEOTIDE SEQUENCE [LARGE SCALE GENOMIC DNA]</scope>
    <source>
        <tissue evidence="8">Leaf</tissue>
    </source>
</reference>
<organism evidence="8 9">
    <name type="scientific">Vigna unguiculata</name>
    <name type="common">Cowpea</name>
    <dbReference type="NCBI Taxonomy" id="3917"/>
    <lineage>
        <taxon>Eukaryota</taxon>
        <taxon>Viridiplantae</taxon>
        <taxon>Streptophyta</taxon>
        <taxon>Embryophyta</taxon>
        <taxon>Tracheophyta</taxon>
        <taxon>Spermatophyta</taxon>
        <taxon>Magnoliopsida</taxon>
        <taxon>eudicotyledons</taxon>
        <taxon>Gunneridae</taxon>
        <taxon>Pentapetalae</taxon>
        <taxon>rosids</taxon>
        <taxon>fabids</taxon>
        <taxon>Fabales</taxon>
        <taxon>Fabaceae</taxon>
        <taxon>Papilionoideae</taxon>
        <taxon>50 kb inversion clade</taxon>
        <taxon>NPAAA clade</taxon>
        <taxon>indigoferoid/millettioid clade</taxon>
        <taxon>Phaseoleae</taxon>
        <taxon>Vigna</taxon>
    </lineage>
</organism>
<proteinExistence type="inferred from homology"/>
<dbReference type="GO" id="GO:0005524">
    <property type="term" value="F:ATP binding"/>
    <property type="evidence" value="ECO:0007669"/>
    <property type="project" value="UniProtKB-KW"/>
</dbReference>
<dbReference type="SMART" id="SM00382">
    <property type="entry name" value="AAA"/>
    <property type="match status" value="1"/>
</dbReference>
<dbReference type="Pfam" id="PF00931">
    <property type="entry name" value="NB-ARC"/>
    <property type="match status" value="1"/>
</dbReference>
<dbReference type="PANTHER" id="PTHR33463">
    <property type="entry name" value="NB-ARC DOMAIN-CONTAINING PROTEIN-RELATED"/>
    <property type="match status" value="1"/>
</dbReference>
<protein>
    <submittedName>
        <fullName evidence="8">Disease resistance protein RPS2</fullName>
    </submittedName>
</protein>
<keyword evidence="5" id="KW-0175">Coiled coil</keyword>
<dbReference type="PANTHER" id="PTHR33463:SF196">
    <property type="entry name" value="NB-ARC DOMAIN DISEASE RESISTANCE PROTEIN"/>
    <property type="match status" value="1"/>
</dbReference>
<dbReference type="InterPro" id="IPR042197">
    <property type="entry name" value="Apaf_helical"/>
</dbReference>
<evidence type="ECO:0000256" key="3">
    <source>
        <dbReference type="ARBA" id="ARBA00022821"/>
    </source>
</evidence>
<evidence type="ECO:0000313" key="9">
    <source>
        <dbReference type="Proteomes" id="UP000501690"/>
    </source>
</evidence>
<name>A0A4D6NFV5_VIGUN</name>
<dbReference type="PRINTS" id="PR00364">
    <property type="entry name" value="DISEASERSIST"/>
</dbReference>
<dbReference type="SUPFAM" id="SSF52540">
    <property type="entry name" value="P-loop containing nucleoside triphosphate hydrolases"/>
    <property type="match status" value="1"/>
</dbReference>
<dbReference type="EMBL" id="CP039354">
    <property type="protein sequence ID" value="QCE12228.1"/>
    <property type="molecule type" value="Genomic_DNA"/>
</dbReference>
<dbReference type="InterPro" id="IPR002182">
    <property type="entry name" value="NB-ARC"/>
</dbReference>
<dbReference type="Pfam" id="PF23247">
    <property type="entry name" value="LRR_RPS2"/>
    <property type="match status" value="7"/>
</dbReference>
<evidence type="ECO:0000256" key="6">
    <source>
        <dbReference type="SAM" id="MobiDB-lite"/>
    </source>
</evidence>
<comment type="similarity">
    <text evidence="1">Belongs to the disease resistance NB-LRR family.</text>
</comment>
<feature type="compositionally biased region" description="Low complexity" evidence="6">
    <location>
        <begin position="2300"/>
        <end position="2331"/>
    </location>
</feature>
<feature type="coiled-coil region" evidence="5">
    <location>
        <begin position="41"/>
        <end position="75"/>
    </location>
</feature>
<keyword evidence="2" id="KW-0547">Nucleotide-binding</keyword>
<dbReference type="Proteomes" id="UP000501690">
    <property type="component" value="Linkage Group LG10"/>
</dbReference>
<dbReference type="Gene3D" id="3.80.10.10">
    <property type="entry name" value="Ribonuclease Inhibitor"/>
    <property type="match status" value="6"/>
</dbReference>
<dbReference type="SUPFAM" id="SSF52047">
    <property type="entry name" value="RNI-like"/>
    <property type="match status" value="4"/>
</dbReference>
<dbReference type="InterPro" id="IPR057135">
    <property type="entry name" value="At4g27190-like_LRR"/>
</dbReference>
<feature type="domain" description="AAA+ ATPase" evidence="7">
    <location>
        <begin position="173"/>
        <end position="357"/>
    </location>
</feature>
<evidence type="ECO:0000313" key="8">
    <source>
        <dbReference type="EMBL" id="QCE12228.1"/>
    </source>
</evidence>
<sequence>METIISTTTETALQIGGGVVKRQLGYFFNYNEKFQELKDYIVMLGDARKRVQNEVKKAERNAEEIEDDVHNWFKQVDGKIKKYASFIVDERHSKISSIGFFPNNLHLRYRLGRNATKMIEEIKADEHWKKKFDRVSYRVFPTVDSALTTTGYESFGSRNKTLEMIMKTLEDSKTNMVGVYGVGGVGKTILVKAIAKKVQEKKLFNMVVMANITRNPDIKNIQGQIAEMLGMRMEEESETLRADLIRKRLKKEKENTLIILDDLWDGLDLNKLGIPSSDDEDDDNQWDVKDISDFGYNKREKEDMSIDFDKMKKDKSSADSNKVKKEKVPIDHKRCKILLTSRSKEVICNQMDVKDQSTFLVGVIDEKEAETLLKKVAGIHSTNSVFDREVTEIAKMCAGLPIALVSIGRALKNKSASVWEDVYRQIKRQSFTEEQESIEFSVKLSYDHLKNDELKCLFLQCARMGNDALIMDLVKFCIGSGLLQGVHTIKEARNRVNVLIEGLKDSSLLVESYSIERFNMHDIVRDVALSISSKEKHVLFMKNGILDEWPHKDELKRYTAIFLQYYDFNDLPKHIHCPKLQVLHISSKDDLMKIPNNFFEDMFELRVLILTGVNFSRLPSSLKCLKKLRMLSLERCSLGKNLSDIGMLKKLRILTLSGSNIESLPHEFGQLDKLQLFDLSNCPKLRIIPPNIISRMKSLEEFYMRDYSIQEKEEQNIQSLNATLAELMQLNQLRTLDIHIPSVANFPQNMFFDKLESYKIVIGELNMLSLVEFKVLDKYEAVRFLALNLRGNHINIHSQKWIKMLFKNVEYLLLGDLNDVNDVLYEFNVEGFANLKHLYVVNNFGIQFIINSVEQFQPLLAFPKLESMSLYKLENLEKICDNKLTRDSFSRLKIINVKTCGQLKNIFSFSMIECFGMLERIEVCDCDSLKEIVSVEGESYNADAIESEKIEFPQLRFLTLQSLPAFCCLSTNCKMPLISQSFEDQVPNKEIKEITSASEQDNNCFLSLFNGKVSIPKLECLELSSIHIPQIWNDQSLHSFQNLVKLKVSDCDNLKYLLSFPTAGSLVNLQSLFNIDIFPKLKEMEINYMKQLNTIWQPHMGFNSFNRLDSLIVRKCNKLVTIFPNHIEKGFESLQSLVITDCTSVETIFDFGNIPQTYGRSELNLHDVFLKGLPKLVHIWKLDTDEILNINNLQSIVVHKCKMLEYLFPLSVASGLEKLETLDVSNCWEMKEVVAWNSRSNEEDVTIRFPQLNTLSLQHLFELRNFYPGTHSLEWPLLRKFSLLVCSNLEETTNSQMNPILLATEKVIHNLEYMSISSKEAKWLQFYIVSVHRMHKLKSLVLSGLKNTEIVFWLLHRLPNLESLTLMNCLFKEFWASTSLATDEKIGIVVQLKELVFNNVWYLQSIGFEHGLLLQRVEHLVVSGCPKLKSLMPPLASFSYLTYLEVTDCLGLLNLMTSSTAKSLVQLLTLKVSLCEDMKKIIKKEEKRQVIEFRQLKAIELVSLENLTCFCSSEKCDLKFPSLENLLVSDCPKMETFCEIQSAPNLRKVHVAAGEKDRWYWERNLNATLKKISTDQVSFEDSKELTLMEDSLEDIWYKKVVFPYNYFGNLKKLVVEDIEKEAVIPSQILACLKSLEELQVHKCEAVKFVFDMLDIEMKKTKGIISRLKKLDLDDLTNLTCVWNKNPQGIVSFPYLQELRLVKLQKLENLFPSSVARNLVKLQKLKILRCDGLVEIVAKEDATEHGTTEIFYFPCLSSFSLYKLSKLSCFYPGKHLLECPMLETLDVSYCPMLKLFTSEFYGKGPVRESEVSAPNTVSQLQQPLFSVEKVAPKLKQLTLSEENIILLSQGEWPHLLRTLNKLDLSFEHHDKEKDTLPFDFLFKLPSLQRLVVRRCFGLKEMFSSQQLEVHDRKLPELERLTLLNLQELESIGLEHPWVKPFSVTLKKLTVRFCENIHYLFTFSTAESLVQLEFLYIKKCGLIREIVKKEDEDASAEIKFRRLTTLEMDSLPMLASFYSGKATLHFSRLKTVTVNECPNMRTFSEGSINAPMFHGIETLTDDYGLTFHNDLNSTVQWLLVKQENLEMEEFWHGKAALRDNYFQRVKTLVLKNITENIEISSQILYVLRSLEELQVHSCKAVQVIFDIETMESNGIVSPLKKLTIEKLPNLEWVWRQNTQGMINFPNLQEVSVGECKRLATLFHSSLSKNLVKLETLEIQNCAKLVSIVGKEVAMEQETTTMFEFSCLSSLLLYKLPQLSCFYPGKHHLECPILESLDVSYCPELKLFTSEFIDSDTKEITESEVSSPYSSESEVSSSDTADSEVSSSDTADSEVSSRDTISQLQQPFFFVEKFSCLKEVQIAKCPKMKKFSRGVAKAPLFPHINFENNPILIADNDLNNIVKSLFHKEVSD</sequence>
<dbReference type="InterPro" id="IPR032675">
    <property type="entry name" value="LRR_dom_sf"/>
</dbReference>
<gene>
    <name evidence="8" type="ORF">DEO72_LG10g3469</name>
</gene>
<dbReference type="InterPro" id="IPR050905">
    <property type="entry name" value="Plant_NBS-LRR"/>
</dbReference>
<dbReference type="GO" id="GO:0043531">
    <property type="term" value="F:ADP binding"/>
    <property type="evidence" value="ECO:0007669"/>
    <property type="project" value="InterPro"/>
</dbReference>
<evidence type="ECO:0000256" key="4">
    <source>
        <dbReference type="ARBA" id="ARBA00022840"/>
    </source>
</evidence>
<keyword evidence="4" id="KW-0067">ATP-binding</keyword>
<dbReference type="Gene3D" id="3.40.50.300">
    <property type="entry name" value="P-loop containing nucleotide triphosphate hydrolases"/>
    <property type="match status" value="1"/>
</dbReference>
<dbReference type="SUPFAM" id="SSF52058">
    <property type="entry name" value="L domain-like"/>
    <property type="match status" value="2"/>
</dbReference>
<accession>A0A4D6NFV5</accession>
<keyword evidence="9" id="KW-1185">Reference proteome</keyword>
<evidence type="ECO:0000259" key="7">
    <source>
        <dbReference type="SMART" id="SM00382"/>
    </source>
</evidence>
<evidence type="ECO:0000256" key="2">
    <source>
        <dbReference type="ARBA" id="ARBA00022741"/>
    </source>
</evidence>
<dbReference type="Gene3D" id="1.10.8.430">
    <property type="entry name" value="Helical domain of apoptotic protease-activating factors"/>
    <property type="match status" value="1"/>
</dbReference>
<dbReference type="InterPro" id="IPR027417">
    <property type="entry name" value="P-loop_NTPase"/>
</dbReference>
<feature type="region of interest" description="Disordered" evidence="6">
    <location>
        <begin position="2296"/>
        <end position="2335"/>
    </location>
</feature>
<evidence type="ECO:0000256" key="1">
    <source>
        <dbReference type="ARBA" id="ARBA00008894"/>
    </source>
</evidence>
<dbReference type="GO" id="GO:0006952">
    <property type="term" value="P:defense response"/>
    <property type="evidence" value="ECO:0007669"/>
    <property type="project" value="UniProtKB-KW"/>
</dbReference>
<dbReference type="InterPro" id="IPR003593">
    <property type="entry name" value="AAA+_ATPase"/>
</dbReference>
<evidence type="ECO:0000256" key="5">
    <source>
        <dbReference type="SAM" id="Coils"/>
    </source>
</evidence>
<keyword evidence="3" id="KW-0611">Plant defense</keyword>